<proteinExistence type="inferred from homology"/>
<gene>
    <name evidence="14" type="ORF">GS398_22035</name>
</gene>
<evidence type="ECO:0000256" key="8">
    <source>
        <dbReference type="ARBA" id="ARBA00023170"/>
    </source>
</evidence>
<evidence type="ECO:0000256" key="6">
    <source>
        <dbReference type="ARBA" id="ARBA00023077"/>
    </source>
</evidence>
<keyword evidence="2 10" id="KW-0813">Transport</keyword>
<dbReference type="Gene3D" id="2.170.130.10">
    <property type="entry name" value="TonB-dependent receptor, plug domain"/>
    <property type="match status" value="1"/>
</dbReference>
<dbReference type="EMBL" id="WVHS01000007">
    <property type="protein sequence ID" value="MXV17992.1"/>
    <property type="molecule type" value="Genomic_DNA"/>
</dbReference>
<keyword evidence="8 14" id="KW-0675">Receptor</keyword>
<keyword evidence="7 10" id="KW-0472">Membrane</keyword>
<evidence type="ECO:0000256" key="3">
    <source>
        <dbReference type="ARBA" id="ARBA00022452"/>
    </source>
</evidence>
<dbReference type="InterPro" id="IPR012910">
    <property type="entry name" value="Plug_dom"/>
</dbReference>
<dbReference type="PANTHER" id="PTHR30069:SF29">
    <property type="entry name" value="HEMOGLOBIN AND HEMOGLOBIN-HAPTOGLOBIN-BINDING PROTEIN 1-RELATED"/>
    <property type="match status" value="1"/>
</dbReference>
<name>A0A7K1Y423_9SPHI</name>
<dbReference type="InterPro" id="IPR036942">
    <property type="entry name" value="Beta-barrel_TonB_sf"/>
</dbReference>
<dbReference type="SUPFAM" id="SSF56935">
    <property type="entry name" value="Porins"/>
    <property type="match status" value="1"/>
</dbReference>
<dbReference type="Pfam" id="PF00593">
    <property type="entry name" value="TonB_dep_Rec_b-barrel"/>
    <property type="match status" value="1"/>
</dbReference>
<dbReference type="InterPro" id="IPR000531">
    <property type="entry name" value="Beta-barrel_TonB"/>
</dbReference>
<dbReference type="Pfam" id="PF13715">
    <property type="entry name" value="CarbopepD_reg_2"/>
    <property type="match status" value="1"/>
</dbReference>
<keyword evidence="9 10" id="KW-0998">Cell outer membrane</keyword>
<evidence type="ECO:0000256" key="11">
    <source>
        <dbReference type="RuleBase" id="RU003357"/>
    </source>
</evidence>
<reference evidence="14 15" key="1">
    <citation type="submission" date="2019-11" db="EMBL/GenBank/DDBJ databases">
        <title>Pedobacter sp. HMF7056 Genome sequencing and assembly.</title>
        <authorList>
            <person name="Kang H."/>
            <person name="Kim H."/>
            <person name="Joh K."/>
        </authorList>
    </citation>
    <scope>NUCLEOTIDE SEQUENCE [LARGE SCALE GENOMIC DNA]</scope>
    <source>
        <strain evidence="14 15">HMF7056</strain>
    </source>
</reference>
<evidence type="ECO:0000259" key="13">
    <source>
        <dbReference type="Pfam" id="PF07715"/>
    </source>
</evidence>
<keyword evidence="3 10" id="KW-1134">Transmembrane beta strand</keyword>
<keyword evidence="5" id="KW-0732">Signal</keyword>
<dbReference type="GO" id="GO:0044718">
    <property type="term" value="P:siderophore transmembrane transport"/>
    <property type="evidence" value="ECO:0007669"/>
    <property type="project" value="TreeGrafter"/>
</dbReference>
<keyword evidence="6 11" id="KW-0798">TonB box</keyword>
<dbReference type="GO" id="GO:0009279">
    <property type="term" value="C:cell outer membrane"/>
    <property type="evidence" value="ECO:0007669"/>
    <property type="project" value="UniProtKB-SubCell"/>
</dbReference>
<dbReference type="SUPFAM" id="SSF49464">
    <property type="entry name" value="Carboxypeptidase regulatory domain-like"/>
    <property type="match status" value="1"/>
</dbReference>
<dbReference type="InterPro" id="IPR039426">
    <property type="entry name" value="TonB-dep_rcpt-like"/>
</dbReference>
<feature type="domain" description="TonB-dependent receptor-like beta-barrel" evidence="12">
    <location>
        <begin position="289"/>
        <end position="747"/>
    </location>
</feature>
<evidence type="ECO:0000256" key="1">
    <source>
        <dbReference type="ARBA" id="ARBA00004571"/>
    </source>
</evidence>
<dbReference type="PANTHER" id="PTHR30069">
    <property type="entry name" value="TONB-DEPENDENT OUTER MEMBRANE RECEPTOR"/>
    <property type="match status" value="1"/>
</dbReference>
<dbReference type="GO" id="GO:0015344">
    <property type="term" value="F:siderophore uptake transmembrane transporter activity"/>
    <property type="evidence" value="ECO:0007669"/>
    <property type="project" value="TreeGrafter"/>
</dbReference>
<dbReference type="AlphaFoldDB" id="A0A7K1Y423"/>
<organism evidence="14 15">
    <name type="scientific">Hufsiella ginkgonis</name>
    <dbReference type="NCBI Taxonomy" id="2695274"/>
    <lineage>
        <taxon>Bacteria</taxon>
        <taxon>Pseudomonadati</taxon>
        <taxon>Bacteroidota</taxon>
        <taxon>Sphingobacteriia</taxon>
        <taxon>Sphingobacteriales</taxon>
        <taxon>Sphingobacteriaceae</taxon>
        <taxon>Hufsiella</taxon>
    </lineage>
</organism>
<dbReference type="Pfam" id="PF07715">
    <property type="entry name" value="Plug"/>
    <property type="match status" value="1"/>
</dbReference>
<feature type="domain" description="TonB-dependent receptor plug" evidence="13">
    <location>
        <begin position="142"/>
        <end position="222"/>
    </location>
</feature>
<evidence type="ECO:0000256" key="9">
    <source>
        <dbReference type="ARBA" id="ARBA00023237"/>
    </source>
</evidence>
<accession>A0A7K1Y423</accession>
<evidence type="ECO:0000256" key="5">
    <source>
        <dbReference type="ARBA" id="ARBA00022729"/>
    </source>
</evidence>
<sequence>MKPLFNIFILLVAAIIPLAVKGQAVSFSFSGFVREKGSQESLPGVSIYIPSLKQGIPSNNYGFYAFKLPAGEYLVEVSAVGFKKQQLQVLLSKDLKLDILLEPFAQLAEVTISAAAGKSISEASQMSAIDIPVNQIKDIPALLGEKDVFKVIKLLPGVQKGMEGSSGFYVRGGGPDQNLIMLDDAVVYNANHLFGFFSIFNGDALKSVELIKGGFPARYGERLSSVLVMNMKDGNKEKLTGEAGIGLISSRFTLEGPIQKNKSSFLVSGRRTYLDLLARPFLSKEDKAGYFFYDMNAKANFTLDSINKVFVSGYFGRDKFYTKSKYDSNDLEKGNFNWGNATITTRWNHLFNSRFFANTSLIYSDYQLNLNYQDKYDDEFYELNYTSGIRDLGGKFDIDYAPGGRHYLRAGLKTVWHRFTPRARIEKGSSEYQNTRDVTRYHSYEYAVYAEDDWSPFEHFSVNMGVRAAVFRTGGRSYDNIEPRVSMRASLSGVTSLKLSYARMNQYLHLLSNTGIGLPTDLWVPSTTKILPERSQQVAGGLARDLPAHNLLFSAEVYYKSMKNIISYREGASFLDPEDDDAKQDVNFEDNVTSGTGKSYGLELMLQRKSGRLSGWVGYTLAWTRYRFPELNFGKEFYPRHDRRHDVSVVCIYKLSEKLKLTGTWVYGSGSALSIPRSEYSTYRSGANFYSGIGNLNPYKGVQQTSVTDFGERGTFRSEPYHRLDVGLQFFKKKKKTERTFELGLYNAYSHLNPFYYYNDTGADDRSVLKKVALFPIIPSVSWNYKF</sequence>
<dbReference type="InterPro" id="IPR008969">
    <property type="entry name" value="CarboxyPept-like_regulatory"/>
</dbReference>
<comment type="subcellular location">
    <subcellularLocation>
        <location evidence="1 10">Cell outer membrane</location>
        <topology evidence="1 10">Multi-pass membrane protein</topology>
    </subcellularLocation>
</comment>
<evidence type="ECO:0000256" key="4">
    <source>
        <dbReference type="ARBA" id="ARBA00022692"/>
    </source>
</evidence>
<comment type="caution">
    <text evidence="14">The sequence shown here is derived from an EMBL/GenBank/DDBJ whole genome shotgun (WGS) entry which is preliminary data.</text>
</comment>
<dbReference type="PROSITE" id="PS52016">
    <property type="entry name" value="TONB_DEPENDENT_REC_3"/>
    <property type="match status" value="1"/>
</dbReference>
<keyword evidence="15" id="KW-1185">Reference proteome</keyword>
<dbReference type="Proteomes" id="UP000451233">
    <property type="component" value="Unassembled WGS sequence"/>
</dbReference>
<dbReference type="InterPro" id="IPR037066">
    <property type="entry name" value="Plug_dom_sf"/>
</dbReference>
<evidence type="ECO:0000256" key="10">
    <source>
        <dbReference type="PROSITE-ProRule" id="PRU01360"/>
    </source>
</evidence>
<evidence type="ECO:0000256" key="2">
    <source>
        <dbReference type="ARBA" id="ARBA00022448"/>
    </source>
</evidence>
<dbReference type="Gene3D" id="2.60.40.1120">
    <property type="entry name" value="Carboxypeptidase-like, regulatory domain"/>
    <property type="match status" value="1"/>
</dbReference>
<evidence type="ECO:0000256" key="7">
    <source>
        <dbReference type="ARBA" id="ARBA00023136"/>
    </source>
</evidence>
<dbReference type="Gene3D" id="2.40.170.20">
    <property type="entry name" value="TonB-dependent receptor, beta-barrel domain"/>
    <property type="match status" value="1"/>
</dbReference>
<keyword evidence="4 10" id="KW-0812">Transmembrane</keyword>
<evidence type="ECO:0000259" key="12">
    <source>
        <dbReference type="Pfam" id="PF00593"/>
    </source>
</evidence>
<comment type="similarity">
    <text evidence="10 11">Belongs to the TonB-dependent receptor family.</text>
</comment>
<evidence type="ECO:0000313" key="14">
    <source>
        <dbReference type="EMBL" id="MXV17992.1"/>
    </source>
</evidence>
<evidence type="ECO:0000313" key="15">
    <source>
        <dbReference type="Proteomes" id="UP000451233"/>
    </source>
</evidence>
<dbReference type="RefSeq" id="WP_160908997.1">
    <property type="nucleotide sequence ID" value="NZ_WVHS01000007.1"/>
</dbReference>
<protein>
    <submittedName>
        <fullName evidence="14">TonB-dependent receptor plug domain-containing protein</fullName>
    </submittedName>
</protein>